<keyword evidence="1" id="KW-0472">Membrane</keyword>
<evidence type="ECO:0000256" key="1">
    <source>
        <dbReference type="SAM" id="Phobius"/>
    </source>
</evidence>
<name>A0A1Q5UAP8_9EURO</name>
<dbReference type="AlphaFoldDB" id="A0A1Q5UAP8"/>
<dbReference type="Proteomes" id="UP000186955">
    <property type="component" value="Unassembled WGS sequence"/>
</dbReference>
<keyword evidence="1" id="KW-1133">Transmembrane helix</keyword>
<organism evidence="2 3">
    <name type="scientific">Penicillium subrubescens</name>
    <dbReference type="NCBI Taxonomy" id="1316194"/>
    <lineage>
        <taxon>Eukaryota</taxon>
        <taxon>Fungi</taxon>
        <taxon>Dikarya</taxon>
        <taxon>Ascomycota</taxon>
        <taxon>Pezizomycotina</taxon>
        <taxon>Eurotiomycetes</taxon>
        <taxon>Eurotiomycetidae</taxon>
        <taxon>Eurotiales</taxon>
        <taxon>Aspergillaceae</taxon>
        <taxon>Penicillium</taxon>
    </lineage>
</organism>
<keyword evidence="3" id="KW-1185">Reference proteome</keyword>
<feature type="transmembrane region" description="Helical" evidence="1">
    <location>
        <begin position="12"/>
        <end position="36"/>
    </location>
</feature>
<gene>
    <name evidence="2" type="ORF">PENSUB_5110</name>
</gene>
<feature type="transmembrane region" description="Helical" evidence="1">
    <location>
        <begin position="61"/>
        <end position="85"/>
    </location>
</feature>
<accession>A0A1Q5UAP8</accession>
<evidence type="ECO:0000313" key="2">
    <source>
        <dbReference type="EMBL" id="OKP09546.1"/>
    </source>
</evidence>
<protein>
    <submittedName>
        <fullName evidence="2">Uncharacterized protein</fullName>
    </submittedName>
</protein>
<comment type="caution">
    <text evidence="2">The sequence shown here is derived from an EMBL/GenBank/DDBJ whole genome shotgun (WGS) entry which is preliminary data.</text>
</comment>
<reference evidence="2 3" key="1">
    <citation type="submission" date="2016-10" db="EMBL/GenBank/DDBJ databases">
        <title>Genome sequence of the ascomycete fungus Penicillium subrubescens.</title>
        <authorList>
            <person name="De Vries R.P."/>
            <person name="Peng M."/>
            <person name="Dilokpimol A."/>
            <person name="Hilden K."/>
            <person name="Makela M.R."/>
            <person name="Grigoriev I."/>
            <person name="Riley R."/>
            <person name="Granchi Z."/>
        </authorList>
    </citation>
    <scope>NUCLEOTIDE SEQUENCE [LARGE SCALE GENOMIC DNA]</scope>
    <source>
        <strain evidence="2 3">CBS 132785</strain>
    </source>
</reference>
<keyword evidence="1" id="KW-0812">Transmembrane</keyword>
<sequence length="101" mass="11399">MAHPRLSNKGSAFIIYFSGIQLILSLAILSVGGYIANSIHSYQTLFEEFEHYASHFPYYSMMYYGGVGQAVYGTLSVCLSTMFLWDRDSSTAEIPRFGIYK</sequence>
<evidence type="ECO:0000313" key="3">
    <source>
        <dbReference type="Proteomes" id="UP000186955"/>
    </source>
</evidence>
<dbReference type="EMBL" id="MNBE01000503">
    <property type="protein sequence ID" value="OKP09546.1"/>
    <property type="molecule type" value="Genomic_DNA"/>
</dbReference>
<proteinExistence type="predicted"/>